<evidence type="ECO:0000313" key="3">
    <source>
        <dbReference type="EMBL" id="KEQ28148.1"/>
    </source>
</evidence>
<dbReference type="CDD" id="cd05233">
    <property type="entry name" value="SDR_c"/>
    <property type="match status" value="1"/>
</dbReference>
<accession>A0A081PBS5</accession>
<evidence type="ECO:0000256" key="2">
    <source>
        <dbReference type="ARBA" id="ARBA00023002"/>
    </source>
</evidence>
<sequence>MRFKDKVAIVTGAGQGIGFEICRMLNLEGAVVILNDVDPELCRQAAEKINAAGHEVCIPLTGDAADLNFIQELVDTAVNRYGKLDVVIANAGITLYGDFFSYSKDAFDQVMRVNLAGTFFLAQAAANQMKKQNGGSILFTSSVVGHRALKDLAVYAMTKAAVEMLATNLVIELSAYGINVNTVAPGATLTERTAEEADYEKVWSEITPMGRPAYAADIATAALFFVSDAARHVTGQHLIVDGGWSAISTLPQGLK</sequence>
<dbReference type="OrthoDB" id="9788235at2"/>
<dbReference type="PRINTS" id="PR00081">
    <property type="entry name" value="GDHRDH"/>
</dbReference>
<dbReference type="Gene3D" id="3.40.50.720">
    <property type="entry name" value="NAD(P)-binding Rossmann-like Domain"/>
    <property type="match status" value="1"/>
</dbReference>
<dbReference type="Proteomes" id="UP000028007">
    <property type="component" value="Unassembled WGS sequence"/>
</dbReference>
<gene>
    <name evidence="3" type="ORF">N180_00480</name>
</gene>
<dbReference type="PANTHER" id="PTHR43669">
    <property type="entry name" value="5-KETO-D-GLUCONATE 5-REDUCTASE"/>
    <property type="match status" value="1"/>
</dbReference>
<dbReference type="InterPro" id="IPR036291">
    <property type="entry name" value="NAD(P)-bd_dom_sf"/>
</dbReference>
<dbReference type="Pfam" id="PF13561">
    <property type="entry name" value="adh_short_C2"/>
    <property type="match status" value="1"/>
</dbReference>
<name>A0A081PBS5_9SPHI</name>
<dbReference type="FunFam" id="3.40.50.720:FF:000084">
    <property type="entry name" value="Short-chain dehydrogenase reductase"/>
    <property type="match status" value="1"/>
</dbReference>
<dbReference type="PRINTS" id="PR00080">
    <property type="entry name" value="SDRFAMILY"/>
</dbReference>
<keyword evidence="2" id="KW-0560">Oxidoreductase</keyword>
<evidence type="ECO:0000256" key="1">
    <source>
        <dbReference type="ARBA" id="ARBA00006484"/>
    </source>
</evidence>
<dbReference type="EMBL" id="JNFF01000117">
    <property type="protein sequence ID" value="KEQ28148.1"/>
    <property type="molecule type" value="Genomic_DNA"/>
</dbReference>
<protein>
    <submittedName>
        <fullName evidence="3">Short-chain dehydrogenase</fullName>
    </submittedName>
</protein>
<comment type="similarity">
    <text evidence="1">Belongs to the short-chain dehydrogenases/reductases (SDR) family.</text>
</comment>
<dbReference type="GO" id="GO:0016491">
    <property type="term" value="F:oxidoreductase activity"/>
    <property type="evidence" value="ECO:0007669"/>
    <property type="project" value="UniProtKB-KW"/>
</dbReference>
<dbReference type="PANTHER" id="PTHR43669:SF3">
    <property type="entry name" value="ALCOHOL DEHYDROGENASE, PUTATIVE (AFU_ORTHOLOGUE AFUA_3G03445)-RELATED"/>
    <property type="match status" value="1"/>
</dbReference>
<organism evidence="3 4">
    <name type="scientific">Pedobacter antarcticus 4BY</name>
    <dbReference type="NCBI Taxonomy" id="1358423"/>
    <lineage>
        <taxon>Bacteria</taxon>
        <taxon>Pseudomonadati</taxon>
        <taxon>Bacteroidota</taxon>
        <taxon>Sphingobacteriia</taxon>
        <taxon>Sphingobacteriales</taxon>
        <taxon>Sphingobacteriaceae</taxon>
        <taxon>Pedobacter</taxon>
    </lineage>
</organism>
<reference evidence="3 4" key="1">
    <citation type="journal article" date="1992" name="Int. J. Syst. Bacteriol.">
        <title>Sphingobacterium antarcticus sp. nov. a Psychrotrophic Bacterium from the Soils of Schirmacher Oasis, Antarctica.</title>
        <authorList>
            <person name="Shivaji S."/>
            <person name="Ray M.K."/>
            <person name="Rao N.S."/>
            <person name="Saiserr L."/>
            <person name="Jagannadham M.V."/>
            <person name="Kumar G.S."/>
            <person name="Reddy G."/>
            <person name="Bhargava P.M."/>
        </authorList>
    </citation>
    <scope>NUCLEOTIDE SEQUENCE [LARGE SCALE GENOMIC DNA]</scope>
    <source>
        <strain evidence="3 4">4BY</strain>
    </source>
</reference>
<proteinExistence type="inferred from homology"/>
<dbReference type="AlphaFoldDB" id="A0A081PBS5"/>
<comment type="caution">
    <text evidence="3">The sequence shown here is derived from an EMBL/GenBank/DDBJ whole genome shotgun (WGS) entry which is preliminary data.</text>
</comment>
<keyword evidence="4" id="KW-1185">Reference proteome</keyword>
<dbReference type="SUPFAM" id="SSF51735">
    <property type="entry name" value="NAD(P)-binding Rossmann-fold domains"/>
    <property type="match status" value="1"/>
</dbReference>
<evidence type="ECO:0000313" key="4">
    <source>
        <dbReference type="Proteomes" id="UP000028007"/>
    </source>
</evidence>
<dbReference type="InterPro" id="IPR002347">
    <property type="entry name" value="SDR_fam"/>
</dbReference>
<dbReference type="eggNOG" id="COG1028">
    <property type="taxonomic scope" value="Bacteria"/>
</dbReference>